<dbReference type="PROSITE" id="PS50937">
    <property type="entry name" value="HTH_MERR_2"/>
    <property type="match status" value="1"/>
</dbReference>
<dbReference type="PRINTS" id="PR00040">
    <property type="entry name" value="HTHMERR"/>
</dbReference>
<feature type="domain" description="HTH merR-type" evidence="6">
    <location>
        <begin position="1"/>
        <end position="68"/>
    </location>
</feature>
<evidence type="ECO:0000256" key="1">
    <source>
        <dbReference type="ARBA" id="ARBA00022491"/>
    </source>
</evidence>
<dbReference type="PANTHER" id="PTHR30204">
    <property type="entry name" value="REDOX-CYCLING DRUG-SENSING TRANSCRIPTIONAL ACTIVATOR SOXR"/>
    <property type="match status" value="1"/>
</dbReference>
<keyword evidence="4" id="KW-0804">Transcription</keyword>
<dbReference type="GO" id="GO:0003700">
    <property type="term" value="F:DNA-binding transcription factor activity"/>
    <property type="evidence" value="ECO:0007669"/>
    <property type="project" value="InterPro"/>
</dbReference>
<dbReference type="InterPro" id="IPR000551">
    <property type="entry name" value="MerR-type_HTH_dom"/>
</dbReference>
<reference evidence="7" key="1">
    <citation type="submission" date="2022-01" db="EMBL/GenBank/DDBJ databases">
        <title>Nocardioidaceae gen. sp. A5X3R13.</title>
        <authorList>
            <person name="Lopez Marin M.A."/>
            <person name="Uhlik O."/>
        </authorList>
    </citation>
    <scope>NUCLEOTIDE SEQUENCE</scope>
    <source>
        <strain evidence="7">A5X3R13</strain>
    </source>
</reference>
<dbReference type="InterPro" id="IPR047057">
    <property type="entry name" value="MerR_fam"/>
</dbReference>
<dbReference type="EMBL" id="CP094970">
    <property type="protein sequence ID" value="UYM03824.1"/>
    <property type="molecule type" value="Genomic_DNA"/>
</dbReference>
<sequence length="118" mass="13272">MRIGQLAERTGASRRSLRYYEQCGLISTVRSPAGWREYDESAVQRVGNITALLGRGLTIEGIKRLEPCLRLRDLNDCDEPGDAVETYAERLAVVEGRLADLQNQRDRLADSLHTLRGE</sequence>
<feature type="coiled-coil region" evidence="5">
    <location>
        <begin position="84"/>
        <end position="118"/>
    </location>
</feature>
<dbReference type="KEGG" id="sgrg:L0C25_14880"/>
<evidence type="ECO:0000256" key="4">
    <source>
        <dbReference type="ARBA" id="ARBA00023163"/>
    </source>
</evidence>
<evidence type="ECO:0000259" key="6">
    <source>
        <dbReference type="PROSITE" id="PS50937"/>
    </source>
</evidence>
<dbReference type="RefSeq" id="WP_271632466.1">
    <property type="nucleotide sequence ID" value="NZ_CP094970.1"/>
</dbReference>
<proteinExistence type="predicted"/>
<evidence type="ECO:0000256" key="5">
    <source>
        <dbReference type="SAM" id="Coils"/>
    </source>
</evidence>
<gene>
    <name evidence="7" type="ORF">L0C25_14880</name>
</gene>
<dbReference type="AlphaFoldDB" id="A0AA46YJP9"/>
<dbReference type="PANTHER" id="PTHR30204:SF69">
    <property type="entry name" value="MERR-FAMILY TRANSCRIPTIONAL REGULATOR"/>
    <property type="match status" value="1"/>
</dbReference>
<dbReference type="SUPFAM" id="SSF46955">
    <property type="entry name" value="Putative DNA-binding domain"/>
    <property type="match status" value="1"/>
</dbReference>
<keyword evidence="2" id="KW-0805">Transcription regulation</keyword>
<evidence type="ECO:0000313" key="7">
    <source>
        <dbReference type="EMBL" id="UYM03824.1"/>
    </source>
</evidence>
<dbReference type="SMART" id="SM00422">
    <property type="entry name" value="HTH_MERR"/>
    <property type="match status" value="1"/>
</dbReference>
<protein>
    <submittedName>
        <fullName evidence="7">MerR family transcriptional regulator</fullName>
    </submittedName>
</protein>
<evidence type="ECO:0000256" key="3">
    <source>
        <dbReference type="ARBA" id="ARBA00023125"/>
    </source>
</evidence>
<evidence type="ECO:0000256" key="2">
    <source>
        <dbReference type="ARBA" id="ARBA00023015"/>
    </source>
</evidence>
<name>A0AA46YJP9_9ACTN</name>
<dbReference type="Proteomes" id="UP001164390">
    <property type="component" value="Chromosome"/>
</dbReference>
<accession>A0AA46YJP9</accession>
<evidence type="ECO:0000313" key="8">
    <source>
        <dbReference type="Proteomes" id="UP001164390"/>
    </source>
</evidence>
<keyword evidence="8" id="KW-1185">Reference proteome</keyword>
<keyword evidence="5" id="KW-0175">Coiled coil</keyword>
<dbReference type="Gene3D" id="1.10.1660.10">
    <property type="match status" value="1"/>
</dbReference>
<keyword evidence="3" id="KW-0238">DNA-binding</keyword>
<keyword evidence="1" id="KW-0678">Repressor</keyword>
<dbReference type="Pfam" id="PF13411">
    <property type="entry name" value="MerR_1"/>
    <property type="match status" value="1"/>
</dbReference>
<dbReference type="InterPro" id="IPR009061">
    <property type="entry name" value="DNA-bd_dom_put_sf"/>
</dbReference>
<organism evidence="7 8">
    <name type="scientific">Solicola gregarius</name>
    <dbReference type="NCBI Taxonomy" id="2908642"/>
    <lineage>
        <taxon>Bacteria</taxon>
        <taxon>Bacillati</taxon>
        <taxon>Actinomycetota</taxon>
        <taxon>Actinomycetes</taxon>
        <taxon>Propionibacteriales</taxon>
        <taxon>Nocardioidaceae</taxon>
        <taxon>Solicola</taxon>
    </lineage>
</organism>
<dbReference type="GO" id="GO:0003677">
    <property type="term" value="F:DNA binding"/>
    <property type="evidence" value="ECO:0007669"/>
    <property type="project" value="UniProtKB-KW"/>
</dbReference>